<dbReference type="InterPro" id="IPR014017">
    <property type="entry name" value="DNA_helicase_UvrD-like_C"/>
</dbReference>
<dbReference type="Proteomes" id="UP001597338">
    <property type="component" value="Unassembled WGS sequence"/>
</dbReference>
<keyword evidence="2" id="KW-0378">Hydrolase</keyword>
<keyword evidence="3" id="KW-0347">Helicase</keyword>
<evidence type="ECO:0000256" key="1">
    <source>
        <dbReference type="ARBA" id="ARBA00022741"/>
    </source>
</evidence>
<gene>
    <name evidence="6" type="ORF">ACFSL2_23225</name>
</gene>
<evidence type="ECO:0000259" key="5">
    <source>
        <dbReference type="Pfam" id="PF13361"/>
    </source>
</evidence>
<dbReference type="PANTHER" id="PTHR11070">
    <property type="entry name" value="UVRD / RECB / PCRA DNA HELICASE FAMILY MEMBER"/>
    <property type="match status" value="1"/>
</dbReference>
<proteinExistence type="predicted"/>
<evidence type="ECO:0000256" key="3">
    <source>
        <dbReference type="ARBA" id="ARBA00022806"/>
    </source>
</evidence>
<dbReference type="EMBL" id="JBHUHF010000001">
    <property type="protein sequence ID" value="MFD2028421.1"/>
    <property type="molecule type" value="Genomic_DNA"/>
</dbReference>
<evidence type="ECO:0000313" key="6">
    <source>
        <dbReference type="EMBL" id="MFD2028421.1"/>
    </source>
</evidence>
<dbReference type="GO" id="GO:0004527">
    <property type="term" value="F:exonuclease activity"/>
    <property type="evidence" value="ECO:0007669"/>
    <property type="project" value="UniProtKB-KW"/>
</dbReference>
<evidence type="ECO:0000256" key="4">
    <source>
        <dbReference type="ARBA" id="ARBA00022840"/>
    </source>
</evidence>
<sequence>MRLDGDGEPSFVVLHPRIGLVAVDIDVTDAAVGDPAPFLRLNEKVHTLRQTLRIDAATPIGRVVLHSKHLLAEPARGIGGRTSISSKQLANSAWLTSLNPQPLADELAAQIAGLLEPTFTFTTTFRSSSHDAGAGEREELRVTLDGQQAAIAQRDDLDVALIHGPPGSGKTLVLAARARWLSTQHPDWRIKVLCFNNALVPYLKSLVDAYPNVEVSTMWPFAQEYGVRFSFADDAVNYRSLVRAKASGRLPIADGILLDEMQDFSPSWCAIVYEALAPGRGGLVMAGDSAQALYGVNVLPPVLKEHGVEKLYLERPYRSTRNILGAIGGLHDEFSVASIDQAPDGEPVELIWANSPAEQARAIAWEAHLMLSSSEREAGDIAVVIPRYKGTLRFICPALEAMKIPFTTVVTKEDKKNFDRTTNTVKIITPHSAKGHEFPVVFLFGLDTLKAFDPTDGESLKIGRACFVGATRAKDQLLITYTKHNSYLNILSADETYVRRWLWPDQYEGAPENG</sequence>
<dbReference type="PANTHER" id="PTHR11070:SF2">
    <property type="entry name" value="ATP-DEPENDENT DNA HELICASE SRS2"/>
    <property type="match status" value="1"/>
</dbReference>
<reference evidence="7" key="1">
    <citation type="journal article" date="2019" name="Int. J. Syst. Evol. Microbiol.">
        <title>The Global Catalogue of Microorganisms (GCM) 10K type strain sequencing project: providing services to taxonomists for standard genome sequencing and annotation.</title>
        <authorList>
            <consortium name="The Broad Institute Genomics Platform"/>
            <consortium name="The Broad Institute Genome Sequencing Center for Infectious Disease"/>
            <person name="Wu L."/>
            <person name="Ma J."/>
        </authorList>
    </citation>
    <scope>NUCLEOTIDE SEQUENCE [LARGE SCALE GENOMIC DNA]</scope>
    <source>
        <strain evidence="7">CCM 7043</strain>
    </source>
</reference>
<evidence type="ECO:0000256" key="2">
    <source>
        <dbReference type="ARBA" id="ARBA00022801"/>
    </source>
</evidence>
<dbReference type="RefSeq" id="WP_377200108.1">
    <property type="nucleotide sequence ID" value="NZ_JBHUHF010000001.1"/>
</dbReference>
<keyword evidence="6" id="KW-0540">Nuclease</keyword>
<name>A0ABW4VEN6_9MICO</name>
<evidence type="ECO:0000313" key="7">
    <source>
        <dbReference type="Proteomes" id="UP001597338"/>
    </source>
</evidence>
<dbReference type="Pfam" id="PF13245">
    <property type="entry name" value="AAA_19"/>
    <property type="match status" value="1"/>
</dbReference>
<dbReference type="SUPFAM" id="SSF52540">
    <property type="entry name" value="P-loop containing nucleoside triphosphate hydrolases"/>
    <property type="match status" value="1"/>
</dbReference>
<dbReference type="Gene3D" id="3.40.50.300">
    <property type="entry name" value="P-loop containing nucleotide triphosphate hydrolases"/>
    <property type="match status" value="2"/>
</dbReference>
<dbReference type="InterPro" id="IPR027417">
    <property type="entry name" value="P-loop_NTPase"/>
</dbReference>
<keyword evidence="7" id="KW-1185">Reference proteome</keyword>
<protein>
    <submittedName>
        <fullName evidence="6">3'-5' exonuclease</fullName>
    </submittedName>
</protein>
<keyword evidence="1" id="KW-0547">Nucleotide-binding</keyword>
<keyword evidence="4" id="KW-0067">ATP-binding</keyword>
<dbReference type="Pfam" id="PF13361">
    <property type="entry name" value="UvrD_C"/>
    <property type="match status" value="1"/>
</dbReference>
<accession>A0ABW4VEN6</accession>
<comment type="caution">
    <text evidence="6">The sequence shown here is derived from an EMBL/GenBank/DDBJ whole genome shotgun (WGS) entry which is preliminary data.</text>
</comment>
<feature type="domain" description="UvrD-like helicase C-terminal" evidence="5">
    <location>
        <begin position="412"/>
        <end position="483"/>
    </location>
</feature>
<keyword evidence="6" id="KW-0269">Exonuclease</keyword>
<dbReference type="InterPro" id="IPR000212">
    <property type="entry name" value="DNA_helicase_UvrD/REP"/>
</dbReference>
<organism evidence="6 7">
    <name type="scientific">Promicromonospora aerolata</name>
    <dbReference type="NCBI Taxonomy" id="195749"/>
    <lineage>
        <taxon>Bacteria</taxon>
        <taxon>Bacillati</taxon>
        <taxon>Actinomycetota</taxon>
        <taxon>Actinomycetes</taxon>
        <taxon>Micrococcales</taxon>
        <taxon>Promicromonosporaceae</taxon>
        <taxon>Promicromonospora</taxon>
    </lineage>
</organism>